<evidence type="ECO:0000313" key="2">
    <source>
        <dbReference type="EMBL" id="PWH83057.1"/>
    </source>
</evidence>
<organism evidence="2 3">
    <name type="scientific">Algibacter marinivivus</name>
    <dbReference type="NCBI Taxonomy" id="2100723"/>
    <lineage>
        <taxon>Bacteria</taxon>
        <taxon>Pseudomonadati</taxon>
        <taxon>Bacteroidota</taxon>
        <taxon>Flavobacteriia</taxon>
        <taxon>Flavobacteriales</taxon>
        <taxon>Flavobacteriaceae</taxon>
        <taxon>Algibacter</taxon>
    </lineage>
</organism>
<sequence length="441" mass="48874">MKKLNYLVFVFIIFIISNHIEAQNYVGVTVDNYAGIHSLTSNPSNVVDSRFKADINLISISAFGGSDYFGINVNDIIKSDGGFDFETDAKKFPSDANNFFANADILGPSFMFNLSPKSSIAIVSRVRAFFNINNISGELYENISDNFDTGNDFDFNSEDLSGTAHVWAEAGLVYGRILVDKKQNFLKGGITLKYLQGAGGVFINSPNFTGQYDATNETLTTTGELKYGISQDFDNNDIDFKNLTAGFGADIGFTYEYRPNIDRDSVTRKHNKYKLKIGASITDIGSINYKESTVTTYDLNATADASNFDDDTEDFLDNNYTNTEETLAQEIMLPTAFHFLADYRIKNKLYVSLQTHLSLIKKNAPNSNSITNSVTLAPRLETRSFSLYSPVSFRQHGDFAWGAGLRFSGLMIGSGSILSNLLSNTTKTTDIYIGLKIPLYQ</sequence>
<evidence type="ECO:0000259" key="1">
    <source>
        <dbReference type="Pfam" id="PF18990"/>
    </source>
</evidence>
<dbReference type="Pfam" id="PF18990">
    <property type="entry name" value="DUF5723"/>
    <property type="match status" value="1"/>
</dbReference>
<keyword evidence="3" id="KW-1185">Reference proteome</keyword>
<protein>
    <recommendedName>
        <fullName evidence="1">DUF5723 domain-containing protein</fullName>
    </recommendedName>
</protein>
<accession>A0A2U2X5I4</accession>
<gene>
    <name evidence="2" type="ORF">DIS18_00435</name>
</gene>
<evidence type="ECO:0000313" key="3">
    <source>
        <dbReference type="Proteomes" id="UP000245375"/>
    </source>
</evidence>
<reference evidence="3" key="3">
    <citation type="submission" date="2018-05" db="EMBL/GenBank/DDBJ databases">
        <authorList>
            <person name="Lu D."/>
        </authorList>
    </citation>
    <scope>NUCLEOTIDE SEQUENCE [LARGE SCALE GENOMIC DNA]</scope>
    <source>
        <strain evidence="3">ZY111</strain>
    </source>
</reference>
<feature type="domain" description="DUF5723" evidence="1">
    <location>
        <begin position="43"/>
        <end position="413"/>
    </location>
</feature>
<comment type="caution">
    <text evidence="2">The sequence shown here is derived from an EMBL/GenBank/DDBJ whole genome shotgun (WGS) entry which is preliminary data.</text>
</comment>
<dbReference type="InterPro" id="IPR043781">
    <property type="entry name" value="DUF5723"/>
</dbReference>
<dbReference type="Proteomes" id="UP000245375">
    <property type="component" value="Unassembled WGS sequence"/>
</dbReference>
<name>A0A2U2X5I4_9FLAO</name>
<reference evidence="2 3" key="1">
    <citation type="submission" date="2018-05" db="EMBL/GenBank/DDBJ databases">
        <title>Algibacter marinivivus sp. nov., isolated from sample around a algae.</title>
        <authorList>
            <person name="Zhong X."/>
        </authorList>
    </citation>
    <scope>NUCLEOTIDE SEQUENCE [LARGE SCALE GENOMIC DNA]</scope>
    <source>
        <strain evidence="2 3">ZY111</strain>
    </source>
</reference>
<proteinExistence type="predicted"/>
<dbReference type="OrthoDB" id="9805336at2"/>
<reference evidence="3" key="2">
    <citation type="submission" date="2018-05" db="EMBL/GenBank/DDBJ databases">
        <title>Algibacter marinivivus sp. nov., isolated from sample around a algae.</title>
        <authorList>
            <person name="Lu D."/>
        </authorList>
    </citation>
    <scope>NUCLEOTIDE SEQUENCE [LARGE SCALE GENOMIC DNA]</scope>
    <source>
        <strain evidence="3">ZY111</strain>
    </source>
</reference>
<dbReference type="RefSeq" id="WP_109351081.1">
    <property type="nucleotide sequence ID" value="NZ_QFRI01000001.1"/>
</dbReference>
<dbReference type="AlphaFoldDB" id="A0A2U2X5I4"/>
<dbReference type="EMBL" id="QFRI01000001">
    <property type="protein sequence ID" value="PWH83057.1"/>
    <property type="molecule type" value="Genomic_DNA"/>
</dbReference>